<dbReference type="AlphaFoldDB" id="A0A8J5THQ0"/>
<keyword evidence="2" id="KW-0472">Membrane</keyword>
<gene>
    <name evidence="3" type="ORF">GUJ93_ZPchr0007g5278</name>
</gene>
<protein>
    <submittedName>
        <fullName evidence="3">Uncharacterized protein</fullName>
    </submittedName>
</protein>
<sequence>MGNSALRMHRGEATPTEGGKRCSNNAEAAVPPARGAATVARNRWPGEKVADRAGGGAAVTVKVVMRKKDAERLAARLNELKARGRNVKSRFFFLGGYPLSCHAAIAIGCSTMPGRVVRP</sequence>
<feature type="region of interest" description="Disordered" evidence="1">
    <location>
        <begin position="1"/>
        <end position="37"/>
    </location>
</feature>
<reference evidence="3" key="2">
    <citation type="submission" date="2021-02" db="EMBL/GenBank/DDBJ databases">
        <authorList>
            <person name="Kimball J.A."/>
            <person name="Haas M.W."/>
            <person name="Macchietto M."/>
            <person name="Kono T."/>
            <person name="Duquette J."/>
            <person name="Shao M."/>
        </authorList>
    </citation>
    <scope>NUCLEOTIDE SEQUENCE</scope>
    <source>
        <tissue evidence="3">Fresh leaf tissue</tissue>
    </source>
</reference>
<feature type="transmembrane region" description="Helical" evidence="2">
    <location>
        <begin position="91"/>
        <end position="113"/>
    </location>
</feature>
<dbReference type="Proteomes" id="UP000729402">
    <property type="component" value="Unassembled WGS sequence"/>
</dbReference>
<dbReference type="EMBL" id="JAAALK010000282">
    <property type="protein sequence ID" value="KAG8077556.1"/>
    <property type="molecule type" value="Genomic_DNA"/>
</dbReference>
<keyword evidence="4" id="KW-1185">Reference proteome</keyword>
<keyword evidence="2" id="KW-1133">Transmembrane helix</keyword>
<keyword evidence="2" id="KW-0812">Transmembrane</keyword>
<reference evidence="3" key="1">
    <citation type="journal article" date="2021" name="bioRxiv">
        <title>Whole Genome Assembly and Annotation of Northern Wild Rice, Zizania palustris L., Supports a Whole Genome Duplication in the Zizania Genus.</title>
        <authorList>
            <person name="Haas M."/>
            <person name="Kono T."/>
            <person name="Macchietto M."/>
            <person name="Millas R."/>
            <person name="McGilp L."/>
            <person name="Shao M."/>
            <person name="Duquette J."/>
            <person name="Hirsch C.N."/>
            <person name="Kimball J."/>
        </authorList>
    </citation>
    <scope>NUCLEOTIDE SEQUENCE</scope>
    <source>
        <tissue evidence="3">Fresh leaf tissue</tissue>
    </source>
</reference>
<evidence type="ECO:0000313" key="3">
    <source>
        <dbReference type="EMBL" id="KAG8077556.1"/>
    </source>
</evidence>
<accession>A0A8J5THQ0</accession>
<proteinExistence type="predicted"/>
<comment type="caution">
    <text evidence="3">The sequence shown here is derived from an EMBL/GenBank/DDBJ whole genome shotgun (WGS) entry which is preliminary data.</text>
</comment>
<evidence type="ECO:0000256" key="2">
    <source>
        <dbReference type="SAM" id="Phobius"/>
    </source>
</evidence>
<evidence type="ECO:0000313" key="4">
    <source>
        <dbReference type="Proteomes" id="UP000729402"/>
    </source>
</evidence>
<organism evidence="3 4">
    <name type="scientific">Zizania palustris</name>
    <name type="common">Northern wild rice</name>
    <dbReference type="NCBI Taxonomy" id="103762"/>
    <lineage>
        <taxon>Eukaryota</taxon>
        <taxon>Viridiplantae</taxon>
        <taxon>Streptophyta</taxon>
        <taxon>Embryophyta</taxon>
        <taxon>Tracheophyta</taxon>
        <taxon>Spermatophyta</taxon>
        <taxon>Magnoliopsida</taxon>
        <taxon>Liliopsida</taxon>
        <taxon>Poales</taxon>
        <taxon>Poaceae</taxon>
        <taxon>BOP clade</taxon>
        <taxon>Oryzoideae</taxon>
        <taxon>Oryzeae</taxon>
        <taxon>Zizaniinae</taxon>
        <taxon>Zizania</taxon>
    </lineage>
</organism>
<feature type="compositionally biased region" description="Low complexity" evidence="1">
    <location>
        <begin position="26"/>
        <end position="37"/>
    </location>
</feature>
<name>A0A8J5THQ0_ZIZPA</name>
<evidence type="ECO:0000256" key="1">
    <source>
        <dbReference type="SAM" id="MobiDB-lite"/>
    </source>
</evidence>